<protein>
    <submittedName>
        <fullName evidence="2">Uncharacterized protein</fullName>
    </submittedName>
</protein>
<name>A0ABR6WD49_9BACT</name>
<organism evidence="2 3">
    <name type="scientific">Spirosoma utsteinense</name>
    <dbReference type="NCBI Taxonomy" id="2585773"/>
    <lineage>
        <taxon>Bacteria</taxon>
        <taxon>Pseudomonadati</taxon>
        <taxon>Bacteroidota</taxon>
        <taxon>Cytophagia</taxon>
        <taxon>Cytophagales</taxon>
        <taxon>Cytophagaceae</taxon>
        <taxon>Spirosoma</taxon>
    </lineage>
</organism>
<dbReference type="EMBL" id="VFIA01000047">
    <property type="protein sequence ID" value="MBC3794495.1"/>
    <property type="molecule type" value="Genomic_DNA"/>
</dbReference>
<dbReference type="Proteomes" id="UP000700732">
    <property type="component" value="Unassembled WGS sequence"/>
</dbReference>
<evidence type="ECO:0000313" key="2">
    <source>
        <dbReference type="EMBL" id="MBC3794495.1"/>
    </source>
</evidence>
<dbReference type="RefSeq" id="WP_186741080.1">
    <property type="nucleotide sequence ID" value="NZ_VFIA01000047.1"/>
</dbReference>
<proteinExistence type="predicted"/>
<sequence>MRNLHKLASLSLLLAGGFSVQAQVKVGNNTNTINTNAVFEIESINRGMLLPRVSLTGTSNVAPLSAHVLGMAVYNSATVGDVTPGFYYNDGTRWLRLAASGTGGQIVFPGTALTSASAPAGIATGQVLYNTNAAAGLPAGPAFWTGTAWLSMNDGNTIYTADGTLTGNRIVTTGANTLTFNGSVPVSINNTTGTTNTIAASVPVATISRTGISGQSSNQRVDLEIGKYAAGVNANTQLNIKMTNGAVSTTDVTVMTVQGNGNVGIGTTTPTSKLAVVGLPVYADNTAATTGGLAIGDFYRTATGVVMVRF</sequence>
<gene>
    <name evidence="2" type="ORF">FH603_5024</name>
</gene>
<reference evidence="2 3" key="1">
    <citation type="submission" date="2019-06" db="EMBL/GenBank/DDBJ databases">
        <title>Spirosoma utsteinense sp. nov. isolated from Antarctic ice-free soils.</title>
        <authorList>
            <person name="Tahon G."/>
        </authorList>
    </citation>
    <scope>NUCLEOTIDE SEQUENCE [LARGE SCALE GENOMIC DNA]</scope>
    <source>
        <strain evidence="2 3">LMG 31447</strain>
    </source>
</reference>
<evidence type="ECO:0000313" key="3">
    <source>
        <dbReference type="Proteomes" id="UP000700732"/>
    </source>
</evidence>
<keyword evidence="1" id="KW-0732">Signal</keyword>
<accession>A0ABR6WD49</accession>
<evidence type="ECO:0000256" key="1">
    <source>
        <dbReference type="SAM" id="SignalP"/>
    </source>
</evidence>
<keyword evidence="3" id="KW-1185">Reference proteome</keyword>
<comment type="caution">
    <text evidence="2">The sequence shown here is derived from an EMBL/GenBank/DDBJ whole genome shotgun (WGS) entry which is preliminary data.</text>
</comment>
<feature type="signal peptide" evidence="1">
    <location>
        <begin position="1"/>
        <end position="22"/>
    </location>
</feature>
<feature type="chain" id="PRO_5046382992" evidence="1">
    <location>
        <begin position="23"/>
        <end position="310"/>
    </location>
</feature>